<proteinExistence type="predicted"/>
<reference evidence="2 3" key="1">
    <citation type="submission" date="2019-02" db="EMBL/GenBank/DDBJ databases">
        <title>High diversity of culturable Acinetobacter species in natural soil and water ecosystems.</title>
        <authorList>
            <person name="Radolfova-Krizova L."/>
            <person name="Nemec A."/>
        </authorList>
    </citation>
    <scope>NUCLEOTIDE SEQUENCE [LARGE SCALE GENOMIC DNA]</scope>
    <source>
        <strain evidence="2 3">ANC 4281</strain>
    </source>
</reference>
<gene>
    <name evidence="2" type="ORF">E0H85_01500</name>
</gene>
<dbReference type="Proteomes" id="UP000291380">
    <property type="component" value="Unassembled WGS sequence"/>
</dbReference>
<dbReference type="RefSeq" id="WP_131270165.1">
    <property type="nucleotide sequence ID" value="NZ_SJOA01000001.1"/>
</dbReference>
<protein>
    <submittedName>
        <fullName evidence="2">Uncharacterized protein</fullName>
    </submittedName>
</protein>
<evidence type="ECO:0000313" key="2">
    <source>
        <dbReference type="EMBL" id="TCB62224.1"/>
    </source>
</evidence>
<feature type="compositionally biased region" description="Low complexity" evidence="1">
    <location>
        <begin position="47"/>
        <end position="69"/>
    </location>
</feature>
<dbReference type="OrthoDB" id="9967223at2"/>
<sequence length="123" mass="13265">MARQPRTPGATTEAPKTTEVITPTTAQRSDDVLNEILGTPDIKDAETTASTEPTSTASEPVTPEPTAEELQAKKEYEEFLAWRNNKAAVPVAQHAPTSGVVSEPAAKRTRQVCGPQGWTTEEY</sequence>
<comment type="caution">
    <text evidence="2">The sequence shown here is derived from an EMBL/GenBank/DDBJ whole genome shotgun (WGS) entry which is preliminary data.</text>
</comment>
<evidence type="ECO:0000313" key="3">
    <source>
        <dbReference type="Proteomes" id="UP000291380"/>
    </source>
</evidence>
<organism evidence="2 3">
    <name type="scientific">Acinetobacter terrae</name>
    <dbReference type="NCBI Taxonomy" id="2731247"/>
    <lineage>
        <taxon>Bacteria</taxon>
        <taxon>Pseudomonadati</taxon>
        <taxon>Pseudomonadota</taxon>
        <taxon>Gammaproteobacteria</taxon>
        <taxon>Moraxellales</taxon>
        <taxon>Moraxellaceae</taxon>
        <taxon>Acinetobacter</taxon>
        <taxon>Acinetobacter Taxon 24</taxon>
    </lineage>
</organism>
<name>A0A4R0EQT1_9GAMM</name>
<accession>A0A4R0EQT1</accession>
<dbReference type="AlphaFoldDB" id="A0A4R0EQT1"/>
<feature type="region of interest" description="Disordered" evidence="1">
    <location>
        <begin position="1"/>
        <end position="69"/>
    </location>
</feature>
<dbReference type="EMBL" id="SJOA01000001">
    <property type="protein sequence ID" value="TCB62224.1"/>
    <property type="molecule type" value="Genomic_DNA"/>
</dbReference>
<feature type="region of interest" description="Disordered" evidence="1">
    <location>
        <begin position="93"/>
        <end position="123"/>
    </location>
</feature>
<evidence type="ECO:0000256" key="1">
    <source>
        <dbReference type="SAM" id="MobiDB-lite"/>
    </source>
</evidence>